<dbReference type="PATRIC" id="fig|595434.4.peg.2645"/>
<organism evidence="2 3">
    <name type="scientific">Rhodopirellula islandica</name>
    <dbReference type="NCBI Taxonomy" id="595434"/>
    <lineage>
        <taxon>Bacteria</taxon>
        <taxon>Pseudomonadati</taxon>
        <taxon>Planctomycetota</taxon>
        <taxon>Planctomycetia</taxon>
        <taxon>Pirellulales</taxon>
        <taxon>Pirellulaceae</taxon>
        <taxon>Rhodopirellula</taxon>
    </lineage>
</organism>
<comment type="caution">
    <text evidence="2">The sequence shown here is derived from an EMBL/GenBank/DDBJ whole genome shotgun (WGS) entry which is preliminary data.</text>
</comment>
<keyword evidence="1" id="KW-0472">Membrane</keyword>
<reference evidence="2" key="1">
    <citation type="submission" date="2015-05" db="EMBL/GenBank/DDBJ databases">
        <title>Permanent draft genome of Rhodopirellula islandicus K833.</title>
        <authorList>
            <person name="Kizina J."/>
            <person name="Richter M."/>
            <person name="Glockner F.O."/>
            <person name="Harder J."/>
        </authorList>
    </citation>
    <scope>NUCLEOTIDE SEQUENCE [LARGE SCALE GENOMIC DNA]</scope>
    <source>
        <strain evidence="2">K833</strain>
    </source>
</reference>
<keyword evidence="1" id="KW-1133">Transmembrane helix</keyword>
<evidence type="ECO:0000256" key="1">
    <source>
        <dbReference type="SAM" id="Phobius"/>
    </source>
</evidence>
<feature type="transmembrane region" description="Helical" evidence="1">
    <location>
        <begin position="6"/>
        <end position="27"/>
    </location>
</feature>
<protein>
    <submittedName>
        <fullName evidence="2">Mobile element protein</fullName>
    </submittedName>
</protein>
<sequence length="40" mass="4677">MVVWWFGGLVVWWFGGLVVWWFGGLVVQRPSHKLVMLTDS</sequence>
<accession>A0A0J1EI28</accession>
<evidence type="ECO:0000313" key="3">
    <source>
        <dbReference type="Proteomes" id="UP000036367"/>
    </source>
</evidence>
<proteinExistence type="predicted"/>
<dbReference type="Proteomes" id="UP000036367">
    <property type="component" value="Unassembled WGS sequence"/>
</dbReference>
<keyword evidence="1" id="KW-0812">Transmembrane</keyword>
<dbReference type="AlphaFoldDB" id="A0A0J1EI28"/>
<keyword evidence="3" id="KW-1185">Reference proteome</keyword>
<dbReference type="EMBL" id="LECT01000022">
    <property type="protein sequence ID" value="KLU05199.1"/>
    <property type="molecule type" value="Genomic_DNA"/>
</dbReference>
<dbReference type="STRING" id="595434.RISK_002775"/>
<evidence type="ECO:0000313" key="2">
    <source>
        <dbReference type="EMBL" id="KLU05199.1"/>
    </source>
</evidence>
<gene>
    <name evidence="2" type="ORF">RISK_002775</name>
</gene>
<name>A0A0J1EI28_RHOIS</name>